<feature type="region of interest" description="Disordered" evidence="1">
    <location>
        <begin position="98"/>
        <end position="118"/>
    </location>
</feature>
<dbReference type="OrthoDB" id="2539275at2759"/>
<keyword evidence="3" id="KW-1185">Reference proteome</keyword>
<proteinExistence type="predicted"/>
<sequence length="401" mass="46168">MTFEIDHYLAHGEARSVASKQRRIEGYECCICPEFSGKRWSPALALRHFRTIEHRRKARTRRSALLDESQTSDAIVSDAISWEAIDDVRPMGGMLSDSEDEAVRQREQVGKPATEPVEQSCTDNLESNLYERFDVEEVDGDENARHQNDHMDSALGDVAFFDHNRCDDSDEDDEEAKRLDLDSRGIATDPDMVHLEFDFFQTLRKADDPKLHNLWRGLQIVLARSIQSSSTARLDPSVEQRMDQKTMKHFFRPYAKAGVALPRLCRFFKDAQDAVEKVLREERVIKPELEETSKIYRQTAKAALTSSMADARSDYVAQLNKIKDHIEEHPDPIFLMTSYLNNSLVFSDEHIMFWLYNAGGCDPREKFFKAYEDFFADVAGHIATGYQAGGDAYDWRKYVLW</sequence>
<accession>A0A238FAX2</accession>
<dbReference type="AlphaFoldDB" id="A0A238FAX2"/>
<dbReference type="Proteomes" id="UP000198372">
    <property type="component" value="Unassembled WGS sequence"/>
</dbReference>
<gene>
    <name evidence="2" type="ORF">BQ2448_2183</name>
</gene>
<organism evidence="2 3">
    <name type="scientific">Microbotryum intermedium</name>
    <dbReference type="NCBI Taxonomy" id="269621"/>
    <lineage>
        <taxon>Eukaryota</taxon>
        <taxon>Fungi</taxon>
        <taxon>Dikarya</taxon>
        <taxon>Basidiomycota</taxon>
        <taxon>Pucciniomycotina</taxon>
        <taxon>Microbotryomycetes</taxon>
        <taxon>Microbotryales</taxon>
        <taxon>Microbotryaceae</taxon>
        <taxon>Microbotryum</taxon>
    </lineage>
</organism>
<evidence type="ECO:0000313" key="3">
    <source>
        <dbReference type="Proteomes" id="UP000198372"/>
    </source>
</evidence>
<evidence type="ECO:0000256" key="1">
    <source>
        <dbReference type="SAM" id="MobiDB-lite"/>
    </source>
</evidence>
<dbReference type="EMBL" id="FMSP01000004">
    <property type="protein sequence ID" value="SCV69163.1"/>
    <property type="molecule type" value="Genomic_DNA"/>
</dbReference>
<name>A0A238FAX2_9BASI</name>
<protein>
    <submittedName>
        <fullName evidence="2">BQ2448_2183 protein</fullName>
    </submittedName>
</protein>
<reference evidence="3" key="1">
    <citation type="submission" date="2016-09" db="EMBL/GenBank/DDBJ databases">
        <authorList>
            <person name="Jeantristanb JTB J.-T."/>
            <person name="Ricardo R."/>
        </authorList>
    </citation>
    <scope>NUCLEOTIDE SEQUENCE [LARGE SCALE GENOMIC DNA]</scope>
</reference>
<evidence type="ECO:0000313" key="2">
    <source>
        <dbReference type="EMBL" id="SCV69163.1"/>
    </source>
</evidence>